<dbReference type="HOGENOM" id="CLU_2062700_0_0_1"/>
<evidence type="ECO:0000313" key="2">
    <source>
        <dbReference type="Proteomes" id="UP000022910"/>
    </source>
</evidence>
<protein>
    <submittedName>
        <fullName evidence="1">Uncharacterized protein</fullName>
    </submittedName>
</protein>
<dbReference type="EMBL" id="JEMT01018286">
    <property type="protein sequence ID" value="EXX66809.1"/>
    <property type="molecule type" value="Genomic_DNA"/>
</dbReference>
<name>A0A015KH63_RHIIW</name>
<organism evidence="1 2">
    <name type="scientific">Rhizophagus irregularis (strain DAOM 197198w)</name>
    <name type="common">Glomus intraradices</name>
    <dbReference type="NCBI Taxonomy" id="1432141"/>
    <lineage>
        <taxon>Eukaryota</taxon>
        <taxon>Fungi</taxon>
        <taxon>Fungi incertae sedis</taxon>
        <taxon>Mucoromycota</taxon>
        <taxon>Glomeromycotina</taxon>
        <taxon>Glomeromycetes</taxon>
        <taxon>Glomerales</taxon>
        <taxon>Glomeraceae</taxon>
        <taxon>Rhizophagus</taxon>
    </lineage>
</organism>
<keyword evidence="2" id="KW-1185">Reference proteome</keyword>
<dbReference type="Proteomes" id="UP000022910">
    <property type="component" value="Unassembled WGS sequence"/>
</dbReference>
<sequence length="119" mass="13283">MNINKTNHKQINTNHSTPSVSCILSLSRRQSPQVNPLSVHRYQDYGKTYVHLSSTLYNFGDKRIVVVLGVILNPEGEVVINEVVGVVVLGVVKGEKVVPDEIVEIVLFTCLTDEMIEYC</sequence>
<reference evidence="1 2" key="1">
    <citation type="submission" date="2014-02" db="EMBL/GenBank/DDBJ databases">
        <title>Single nucleus genome sequencing reveals high similarity among nuclei of an endomycorrhizal fungus.</title>
        <authorList>
            <person name="Lin K."/>
            <person name="Geurts R."/>
            <person name="Zhang Z."/>
            <person name="Limpens E."/>
            <person name="Saunders D.G."/>
            <person name="Mu D."/>
            <person name="Pang E."/>
            <person name="Cao H."/>
            <person name="Cha H."/>
            <person name="Lin T."/>
            <person name="Zhou Q."/>
            <person name="Shang Y."/>
            <person name="Li Y."/>
            <person name="Ivanov S."/>
            <person name="Sharma T."/>
            <person name="Velzen R.V."/>
            <person name="Ruijter N.D."/>
            <person name="Aanen D.K."/>
            <person name="Win J."/>
            <person name="Kamoun S."/>
            <person name="Bisseling T."/>
            <person name="Huang S."/>
        </authorList>
    </citation>
    <scope>NUCLEOTIDE SEQUENCE [LARGE SCALE GENOMIC DNA]</scope>
    <source>
        <strain evidence="2">DAOM197198w</strain>
    </source>
</reference>
<proteinExistence type="predicted"/>
<dbReference type="AlphaFoldDB" id="A0A015KH63"/>
<comment type="caution">
    <text evidence="1">The sequence shown here is derived from an EMBL/GenBank/DDBJ whole genome shotgun (WGS) entry which is preliminary data.</text>
</comment>
<accession>A0A015KH63</accession>
<evidence type="ECO:0000313" key="1">
    <source>
        <dbReference type="EMBL" id="EXX66809.1"/>
    </source>
</evidence>
<gene>
    <name evidence="1" type="ORF">RirG_120190</name>
</gene>